<comment type="caution">
    <text evidence="4">The sequence shown here is derived from an EMBL/GenBank/DDBJ whole genome shotgun (WGS) entry which is preliminary data.</text>
</comment>
<organism evidence="4 5">
    <name type="scientific">Paenibacillus apiarius</name>
    <dbReference type="NCBI Taxonomy" id="46240"/>
    <lineage>
        <taxon>Bacteria</taxon>
        <taxon>Bacillati</taxon>
        <taxon>Bacillota</taxon>
        <taxon>Bacilli</taxon>
        <taxon>Bacillales</taxon>
        <taxon>Paenibacillaceae</taxon>
        <taxon>Paenibacillus</taxon>
    </lineage>
</organism>
<accession>A0ABT4DNN4</accession>
<feature type="region of interest" description="Disordered" evidence="3">
    <location>
        <begin position="152"/>
        <end position="189"/>
    </location>
</feature>
<evidence type="ECO:0000256" key="3">
    <source>
        <dbReference type="SAM" id="MobiDB-lite"/>
    </source>
</evidence>
<dbReference type="Proteomes" id="UP001207626">
    <property type="component" value="Unassembled WGS sequence"/>
</dbReference>
<evidence type="ECO:0000256" key="1">
    <source>
        <dbReference type="ARBA" id="ARBA00010577"/>
    </source>
</evidence>
<evidence type="ECO:0000256" key="2">
    <source>
        <dbReference type="ARBA" id="ARBA00022795"/>
    </source>
</evidence>
<dbReference type="EMBL" id="JAMDLW010000001">
    <property type="protein sequence ID" value="MCY9518370.1"/>
    <property type="molecule type" value="Genomic_DNA"/>
</dbReference>
<name>A0ABT4DNN4_9BACL</name>
<keyword evidence="2" id="KW-1005">Bacterial flagellum biogenesis</keyword>
<keyword evidence="5" id="KW-1185">Reference proteome</keyword>
<sequence>MASEVAFNKVTWPNYSVENSKLAQKKDKDGNSALGKDEFLKILIAQLQNQDPMQPMQDRDFIAQMAQFSSVEQLMNIQKQLGSMQQALGMSSSLIGKEITWIASENETMTVKLGNDQNKPKESVKTGIVESIIIREGIPYAKVGKDEVDLTKITEVRTPEAETEPDDGGNEAPPAPEQPEQPQQPEGNA</sequence>
<reference evidence="4 5" key="1">
    <citation type="submission" date="2022-05" db="EMBL/GenBank/DDBJ databases">
        <title>Genome Sequencing of Bee-Associated Microbes.</title>
        <authorList>
            <person name="Dunlap C."/>
        </authorList>
    </citation>
    <scope>NUCLEOTIDE SEQUENCE [LARGE SCALE GENOMIC DNA]</scope>
    <source>
        <strain evidence="4 5">NRRL NRS-1438</strain>
    </source>
</reference>
<dbReference type="Pfam" id="PF03963">
    <property type="entry name" value="FlgD"/>
    <property type="match status" value="1"/>
</dbReference>
<dbReference type="InterPro" id="IPR005648">
    <property type="entry name" value="FlgD"/>
</dbReference>
<gene>
    <name evidence="4" type="ORF">M5X09_01630</name>
</gene>
<evidence type="ECO:0000313" key="5">
    <source>
        <dbReference type="Proteomes" id="UP001207626"/>
    </source>
</evidence>
<dbReference type="RefSeq" id="WP_087432843.1">
    <property type="nucleotide sequence ID" value="NZ_JAMDLV010000038.1"/>
</dbReference>
<feature type="compositionally biased region" description="Low complexity" evidence="3">
    <location>
        <begin position="180"/>
        <end position="189"/>
    </location>
</feature>
<comment type="similarity">
    <text evidence="1">Belongs to the FlgD family.</text>
</comment>
<keyword evidence="4" id="KW-0282">Flagellum</keyword>
<proteinExistence type="inferred from homology"/>
<keyword evidence="4" id="KW-0969">Cilium</keyword>
<evidence type="ECO:0000313" key="4">
    <source>
        <dbReference type="EMBL" id="MCY9518370.1"/>
    </source>
</evidence>
<keyword evidence="4" id="KW-0966">Cell projection</keyword>
<protein>
    <submittedName>
        <fullName evidence="4">Flagellar hook capping protein</fullName>
    </submittedName>
</protein>